<reference evidence="2" key="1">
    <citation type="submission" date="2021-04" db="EMBL/GenBank/DDBJ databases">
        <authorList>
            <consortium name="Molecular Ecology Group"/>
        </authorList>
    </citation>
    <scope>NUCLEOTIDE SEQUENCE</scope>
</reference>
<protein>
    <submittedName>
        <fullName evidence="2">Uncharacterized protein</fullName>
    </submittedName>
</protein>
<keyword evidence="1" id="KW-0732">Signal</keyword>
<evidence type="ECO:0000256" key="1">
    <source>
        <dbReference type="SAM" id="SignalP"/>
    </source>
</evidence>
<keyword evidence="3" id="KW-1185">Reference proteome</keyword>
<accession>A0A8S3YMD4</accession>
<dbReference type="AlphaFoldDB" id="A0A8S3YMD4"/>
<feature type="signal peptide" evidence="1">
    <location>
        <begin position="1"/>
        <end position="27"/>
    </location>
</feature>
<proteinExistence type="predicted"/>
<feature type="non-terminal residue" evidence="2">
    <location>
        <position position="75"/>
    </location>
</feature>
<evidence type="ECO:0000313" key="2">
    <source>
        <dbReference type="EMBL" id="CAG5118307.1"/>
    </source>
</evidence>
<sequence length="75" mass="7961">MGRLMMLAYCFFVYLLLTSLVQQTVDGVSGCSVGRFGTGCLLQCNCERSQACGVGGQCPNNGACKSPYFGPGCQY</sequence>
<dbReference type="Proteomes" id="UP000678393">
    <property type="component" value="Unassembled WGS sequence"/>
</dbReference>
<name>A0A8S3YMD4_9EUPU</name>
<feature type="chain" id="PRO_5035721180" evidence="1">
    <location>
        <begin position="28"/>
        <end position="75"/>
    </location>
</feature>
<evidence type="ECO:0000313" key="3">
    <source>
        <dbReference type="Proteomes" id="UP000678393"/>
    </source>
</evidence>
<organism evidence="2 3">
    <name type="scientific">Candidula unifasciata</name>
    <dbReference type="NCBI Taxonomy" id="100452"/>
    <lineage>
        <taxon>Eukaryota</taxon>
        <taxon>Metazoa</taxon>
        <taxon>Spiralia</taxon>
        <taxon>Lophotrochozoa</taxon>
        <taxon>Mollusca</taxon>
        <taxon>Gastropoda</taxon>
        <taxon>Heterobranchia</taxon>
        <taxon>Euthyneura</taxon>
        <taxon>Panpulmonata</taxon>
        <taxon>Eupulmonata</taxon>
        <taxon>Stylommatophora</taxon>
        <taxon>Helicina</taxon>
        <taxon>Helicoidea</taxon>
        <taxon>Geomitridae</taxon>
        <taxon>Candidula</taxon>
    </lineage>
</organism>
<gene>
    <name evidence="2" type="ORF">CUNI_LOCUS3865</name>
</gene>
<comment type="caution">
    <text evidence="2">The sequence shown here is derived from an EMBL/GenBank/DDBJ whole genome shotgun (WGS) entry which is preliminary data.</text>
</comment>
<dbReference type="EMBL" id="CAJHNH020000533">
    <property type="protein sequence ID" value="CAG5118307.1"/>
    <property type="molecule type" value="Genomic_DNA"/>
</dbReference>